<dbReference type="Gene3D" id="1.25.40.10">
    <property type="entry name" value="Tetratricopeptide repeat domain"/>
    <property type="match status" value="1"/>
</dbReference>
<dbReference type="OrthoDB" id="9797911at2"/>
<reference evidence="2 3" key="1">
    <citation type="journal article" date="2008" name="Proc. Natl. Acad. Sci. U.S.A.">
        <title>The genome of Cyanothece 51142, a unicellular diazotrophic cyanobacterium important in the marine nitrogen cycle.</title>
        <authorList>
            <person name="Welsh E.A."/>
            <person name="Liberton M."/>
            <person name="Stoeckel J."/>
            <person name="Loh T."/>
            <person name="Elvitigala T."/>
            <person name="Wang C."/>
            <person name="Wollam A."/>
            <person name="Fulton R.S."/>
            <person name="Clifton S.W."/>
            <person name="Jacobs J.M."/>
            <person name="Aurora R."/>
            <person name="Ghosh B.K."/>
            <person name="Sherman L.A."/>
            <person name="Smith R.D."/>
            <person name="Wilson R.K."/>
            <person name="Pakrasi H.B."/>
        </authorList>
    </citation>
    <scope>NUCLEOTIDE SEQUENCE [LARGE SCALE GENOMIC DNA]</scope>
    <source>
        <strain evidence="3">ATCC 51142 / BH68</strain>
    </source>
</reference>
<evidence type="ECO:0000313" key="3">
    <source>
        <dbReference type="Proteomes" id="UP000001203"/>
    </source>
</evidence>
<accession>B1X2J7</accession>
<dbReference type="KEGG" id="cyt:cce_5012"/>
<gene>
    <name evidence="2" type="ordered locus">cce_5012</name>
</gene>
<dbReference type="EMBL" id="CP000807">
    <property type="protein sequence ID" value="ACB54358.1"/>
    <property type="molecule type" value="Genomic_DNA"/>
</dbReference>
<dbReference type="Pfam" id="PF12770">
    <property type="entry name" value="CHAT"/>
    <property type="match status" value="1"/>
</dbReference>
<dbReference type="InterPro" id="IPR024983">
    <property type="entry name" value="CHAT_dom"/>
</dbReference>
<dbReference type="PANTHER" id="PTHR10098:SF108">
    <property type="entry name" value="TETRATRICOPEPTIDE REPEAT PROTEIN 28"/>
    <property type="match status" value="1"/>
</dbReference>
<sequence length="1104" mass="124865">MSFKESFLSEQANQTIALMRNHQYQGDYQAVATLANSLPSELRSHPRVALEIGRNRLRQGRIGDATVAFAEADLNSATPGEQLILALEQASSQVYQGITIAQALSIAKSALEEFAQQVDEVEWAEAKRVHIRLLTIAKVYRELDADLVKQEQKLLPELADTLENASYIDESLAARFTYAEYLTNLQESLDALEQVAQLAVRNDRLQVAGEAYVRRAEKLMVTGKTTEEINTNLDQASQYYAQKQHKYGLIDIQRVKARLAIERQLARPELMSACLTAYQEIDLPKSVVSVLMDLSQLCVKHGDVRAADNYLKQTIKIAEEIGMTLVISNFLLGQIDILTRNGNYGEAIEIAQAILALDPPRFLAGSYRQLLATVYSFVGDLDNAIEQGKRAYDLFNSVGDHEATSLVVEQLASYLDSSRIDRNWEEAETLMRDWIVRDEQAGNILSALAKREVLVQIFFNRFYYSPNHRWQKSFLLEAEQVIAEFEAKLNLLPNDRQRTKRLAAMWQLRGMIRQGKNEQAGVKEAFHEALAAYELSGMAMEAANCRYLIGCLRLNEANNELIPHFGEAETNLKVALEYYEQAAMRGQAADTCFMLARLYTNAARRINLDIRTQMLDAALDYLTKGEANYDAMRREFSTGSIIESQQSKQTLIQKSGRIYEQALDILINDCPSATQIWQWTQRAKARALADVMGNESVPLARIMTQIKQYPDAYQLVLQEQDLAQRKEKVSPEQRLVLKRGLEQVRLKMRENEHLEEYLELRTGVAISEEDIDTLLAQESPTCVCIDWIIVGQSLWLVVKHPGHPPTIHPLTISLEEVKRFIEQYLSSQTALRSTLRDTPEFLRELDPLIAPLKTCTVEEELLILSPSQLLHAIPLHALEVNGQVLLERNPVVYCPSLGILRYCLARRQPYSAKKSAALFGNPSGDRPESTELVQYLANLYQTIPLIEEEVTQQTFIQTLRDKNIVHFQGHAKHHSNDALASHLKLADKELTVRDIFAISNLNAEQIILAACESAVNVLKTGDEPLGLIPAFLITGANSVLATLWRVHRSSTAYVMKAYHDSLINSHWKLNKAEALRQAVLKLRSLPEYSTPYHWAPFIINGDWY</sequence>
<evidence type="ECO:0000259" key="1">
    <source>
        <dbReference type="Pfam" id="PF12770"/>
    </source>
</evidence>
<dbReference type="Proteomes" id="UP000001203">
    <property type="component" value="Chromosome linear"/>
</dbReference>
<dbReference type="PANTHER" id="PTHR10098">
    <property type="entry name" value="RAPSYN-RELATED"/>
    <property type="match status" value="1"/>
</dbReference>
<dbReference type="HOGENOM" id="CLU_008132_0_0_3"/>
<dbReference type="SUPFAM" id="SSF48452">
    <property type="entry name" value="TPR-like"/>
    <property type="match status" value="1"/>
</dbReference>
<organism evidence="2 3">
    <name type="scientific">Crocosphaera subtropica (strain ATCC 51142 / BH68)</name>
    <name type="common">Cyanothece sp. (strain ATCC 51142)</name>
    <dbReference type="NCBI Taxonomy" id="43989"/>
    <lineage>
        <taxon>Bacteria</taxon>
        <taxon>Bacillati</taxon>
        <taxon>Cyanobacteriota</taxon>
        <taxon>Cyanophyceae</taxon>
        <taxon>Oscillatoriophycideae</taxon>
        <taxon>Chroococcales</taxon>
        <taxon>Aphanothecaceae</taxon>
        <taxon>Crocosphaera</taxon>
        <taxon>Crocosphaera subtropica</taxon>
    </lineage>
</organism>
<dbReference type="eggNOG" id="COG4995">
    <property type="taxonomic scope" value="Bacteria"/>
</dbReference>
<dbReference type="InterPro" id="IPR011990">
    <property type="entry name" value="TPR-like_helical_dom_sf"/>
</dbReference>
<feature type="domain" description="CHAT" evidence="1">
    <location>
        <begin position="857"/>
        <end position="1102"/>
    </location>
</feature>
<proteinExistence type="predicted"/>
<keyword evidence="3" id="KW-1185">Reference proteome</keyword>
<dbReference type="STRING" id="43989.cce_5012"/>
<name>B1X2J7_CROS5</name>
<evidence type="ECO:0000313" key="2">
    <source>
        <dbReference type="EMBL" id="ACB54358.1"/>
    </source>
</evidence>
<protein>
    <recommendedName>
        <fullName evidence="1">CHAT domain-containing protein</fullName>
    </recommendedName>
</protein>
<dbReference type="RefSeq" id="WP_009546229.1">
    <property type="nucleotide sequence ID" value="NC_010547.1"/>
</dbReference>
<dbReference type="AlphaFoldDB" id="B1X2J7"/>